<evidence type="ECO:0000256" key="1">
    <source>
        <dbReference type="SAM" id="MobiDB-lite"/>
    </source>
</evidence>
<protein>
    <submittedName>
        <fullName evidence="4">Transposase</fullName>
    </submittedName>
</protein>
<name>A0A183IUW9_9BILA</name>
<dbReference type="EMBL" id="UZAM01010605">
    <property type="protein sequence ID" value="VDP13020.1"/>
    <property type="molecule type" value="Genomic_DNA"/>
</dbReference>
<reference evidence="4" key="1">
    <citation type="submission" date="2016-06" db="UniProtKB">
        <authorList>
            <consortium name="WormBaseParasite"/>
        </authorList>
    </citation>
    <scope>IDENTIFICATION</scope>
</reference>
<feature type="region of interest" description="Disordered" evidence="1">
    <location>
        <begin position="106"/>
        <end position="131"/>
    </location>
</feature>
<proteinExistence type="predicted"/>
<evidence type="ECO:0000313" key="4">
    <source>
        <dbReference type="WBParaSite" id="SBAD_0000769401-mRNA-1"/>
    </source>
</evidence>
<dbReference type="Proteomes" id="UP000270296">
    <property type="component" value="Unassembled WGS sequence"/>
</dbReference>
<dbReference type="AlphaFoldDB" id="A0A183IUW9"/>
<sequence>MRLDVARAFGLNHSGPSLRAFMCFGEEIPPIVLVIPSIGRRRPCRAVRRGTASTSDGVRFDGDARADEDGQLALAAGAELRSVVAADDRHRKAPYCGRGGSCHPTVGEPMYRNEPNRRRLPDKNPRRDSNAAANAIHCSAFKCTALALVTSGR</sequence>
<keyword evidence="3" id="KW-1185">Reference proteome</keyword>
<organism evidence="4">
    <name type="scientific">Soboliphyme baturini</name>
    <dbReference type="NCBI Taxonomy" id="241478"/>
    <lineage>
        <taxon>Eukaryota</taxon>
        <taxon>Metazoa</taxon>
        <taxon>Ecdysozoa</taxon>
        <taxon>Nematoda</taxon>
        <taxon>Enoplea</taxon>
        <taxon>Dorylaimia</taxon>
        <taxon>Dioctophymatida</taxon>
        <taxon>Dioctophymatoidea</taxon>
        <taxon>Soboliphymatidae</taxon>
        <taxon>Soboliphyme</taxon>
    </lineage>
</organism>
<gene>
    <name evidence="2" type="ORF">SBAD_LOCUS7416</name>
</gene>
<dbReference type="WBParaSite" id="SBAD_0000769401-mRNA-1">
    <property type="protein sequence ID" value="SBAD_0000769401-mRNA-1"/>
    <property type="gene ID" value="SBAD_0000769401"/>
</dbReference>
<evidence type="ECO:0000313" key="3">
    <source>
        <dbReference type="Proteomes" id="UP000270296"/>
    </source>
</evidence>
<reference evidence="2 3" key="2">
    <citation type="submission" date="2018-11" db="EMBL/GenBank/DDBJ databases">
        <authorList>
            <consortium name="Pathogen Informatics"/>
        </authorList>
    </citation>
    <scope>NUCLEOTIDE SEQUENCE [LARGE SCALE GENOMIC DNA]</scope>
</reference>
<accession>A0A183IUW9</accession>
<feature type="compositionally biased region" description="Basic and acidic residues" evidence="1">
    <location>
        <begin position="114"/>
        <end position="129"/>
    </location>
</feature>
<evidence type="ECO:0000313" key="2">
    <source>
        <dbReference type="EMBL" id="VDP13020.1"/>
    </source>
</evidence>